<dbReference type="Gene3D" id="1.10.287.950">
    <property type="entry name" value="Methyl-accepting chemotaxis protein"/>
    <property type="match status" value="1"/>
</dbReference>
<dbReference type="Pfam" id="PF00672">
    <property type="entry name" value="HAMP"/>
    <property type="match status" value="1"/>
</dbReference>
<evidence type="ECO:0000259" key="5">
    <source>
        <dbReference type="PROSITE" id="PS50885"/>
    </source>
</evidence>
<keyword evidence="7" id="KW-1185">Reference proteome</keyword>
<comment type="similarity">
    <text evidence="2">Belongs to the methyl-accepting chemotaxis (MCP) protein family.</text>
</comment>
<dbReference type="GO" id="GO:0007165">
    <property type="term" value="P:signal transduction"/>
    <property type="evidence" value="ECO:0007669"/>
    <property type="project" value="UniProtKB-KW"/>
</dbReference>
<dbReference type="CDD" id="cd06225">
    <property type="entry name" value="HAMP"/>
    <property type="match status" value="1"/>
</dbReference>
<dbReference type="OrthoDB" id="7980437at2"/>
<evidence type="ECO:0000313" key="7">
    <source>
        <dbReference type="Proteomes" id="UP000216998"/>
    </source>
</evidence>
<dbReference type="PROSITE" id="PS50111">
    <property type="entry name" value="CHEMOTAXIS_TRANSDUC_2"/>
    <property type="match status" value="1"/>
</dbReference>
<dbReference type="PROSITE" id="PS50885">
    <property type="entry name" value="HAMP"/>
    <property type="match status" value="1"/>
</dbReference>
<dbReference type="Gene3D" id="6.10.340.10">
    <property type="match status" value="1"/>
</dbReference>
<dbReference type="RefSeq" id="WP_094455789.1">
    <property type="nucleotide sequence ID" value="NZ_NOXU01000026.1"/>
</dbReference>
<feature type="domain" description="Methyl-accepting transducer" evidence="4">
    <location>
        <begin position="305"/>
        <end position="527"/>
    </location>
</feature>
<comment type="caution">
    <text evidence="6">The sequence shown here is derived from an EMBL/GenBank/DDBJ whole genome shotgun (WGS) entry which is preliminary data.</text>
</comment>
<dbReference type="GO" id="GO:0016020">
    <property type="term" value="C:membrane"/>
    <property type="evidence" value="ECO:0007669"/>
    <property type="project" value="InterPro"/>
</dbReference>
<evidence type="ECO:0000259" key="4">
    <source>
        <dbReference type="PROSITE" id="PS50111"/>
    </source>
</evidence>
<organism evidence="6 7">
    <name type="scientific">Niveispirillum lacus</name>
    <dbReference type="NCBI Taxonomy" id="1981099"/>
    <lineage>
        <taxon>Bacteria</taxon>
        <taxon>Pseudomonadati</taxon>
        <taxon>Pseudomonadota</taxon>
        <taxon>Alphaproteobacteria</taxon>
        <taxon>Rhodospirillales</taxon>
        <taxon>Azospirillaceae</taxon>
        <taxon>Niveispirillum</taxon>
    </lineage>
</organism>
<evidence type="ECO:0000256" key="3">
    <source>
        <dbReference type="PROSITE-ProRule" id="PRU00284"/>
    </source>
</evidence>
<reference evidence="6 7" key="1">
    <citation type="submission" date="2017-07" db="EMBL/GenBank/DDBJ databases">
        <title>Niveispirillum cyanobacteriorum sp. nov., isolated from cyanobacterial aggregates in a eutrophic lake.</title>
        <authorList>
            <person name="Cai H."/>
        </authorList>
    </citation>
    <scope>NUCLEOTIDE SEQUENCE [LARGE SCALE GENOMIC DNA]</scope>
    <source>
        <strain evidence="7">TH1-14</strain>
    </source>
</reference>
<dbReference type="InterPro" id="IPR004089">
    <property type="entry name" value="MCPsignal_dom"/>
</dbReference>
<dbReference type="PANTHER" id="PTHR32089:SF112">
    <property type="entry name" value="LYSOZYME-LIKE PROTEIN-RELATED"/>
    <property type="match status" value="1"/>
</dbReference>
<proteinExistence type="inferred from homology"/>
<dbReference type="SMART" id="SM00304">
    <property type="entry name" value="HAMP"/>
    <property type="match status" value="1"/>
</dbReference>
<protein>
    <submittedName>
        <fullName evidence="6">Chemotaxis protein</fullName>
    </submittedName>
</protein>
<dbReference type="SMART" id="SM00283">
    <property type="entry name" value="MA"/>
    <property type="match status" value="1"/>
</dbReference>
<dbReference type="PRINTS" id="PR00260">
    <property type="entry name" value="CHEMTRNSDUCR"/>
</dbReference>
<dbReference type="PANTHER" id="PTHR32089">
    <property type="entry name" value="METHYL-ACCEPTING CHEMOTAXIS PROTEIN MCPB"/>
    <property type="match status" value="1"/>
</dbReference>
<dbReference type="EMBL" id="NOXU01000026">
    <property type="protein sequence ID" value="OYQ35316.1"/>
    <property type="molecule type" value="Genomic_DNA"/>
</dbReference>
<dbReference type="GO" id="GO:0006935">
    <property type="term" value="P:chemotaxis"/>
    <property type="evidence" value="ECO:0007669"/>
    <property type="project" value="InterPro"/>
</dbReference>
<dbReference type="Proteomes" id="UP000216998">
    <property type="component" value="Unassembled WGS sequence"/>
</dbReference>
<evidence type="ECO:0000256" key="1">
    <source>
        <dbReference type="ARBA" id="ARBA00023224"/>
    </source>
</evidence>
<dbReference type="AlphaFoldDB" id="A0A255Z1H1"/>
<evidence type="ECO:0000313" key="6">
    <source>
        <dbReference type="EMBL" id="OYQ35316.1"/>
    </source>
</evidence>
<dbReference type="InterPro" id="IPR004090">
    <property type="entry name" value="Chemotax_Me-accpt_rcpt"/>
</dbReference>
<dbReference type="SUPFAM" id="SSF58104">
    <property type="entry name" value="Methyl-accepting chemotaxis protein (MCP) signaling domain"/>
    <property type="match status" value="1"/>
</dbReference>
<feature type="domain" description="HAMP" evidence="5">
    <location>
        <begin position="211"/>
        <end position="264"/>
    </location>
</feature>
<dbReference type="InterPro" id="IPR003660">
    <property type="entry name" value="HAMP_dom"/>
</dbReference>
<name>A0A255Z1H1_9PROT</name>
<evidence type="ECO:0000256" key="2">
    <source>
        <dbReference type="ARBA" id="ARBA00029447"/>
    </source>
</evidence>
<gene>
    <name evidence="6" type="ORF">CHU95_08865</name>
</gene>
<dbReference type="Pfam" id="PF00015">
    <property type="entry name" value="MCPsignal"/>
    <property type="match status" value="1"/>
</dbReference>
<dbReference type="GO" id="GO:0004888">
    <property type="term" value="F:transmembrane signaling receptor activity"/>
    <property type="evidence" value="ECO:0007669"/>
    <property type="project" value="InterPro"/>
</dbReference>
<sequence>MRALKNLPIVWKLVLPLLLMGVLTIGTSLYALFQMEAVGNEYRAMLDRSENAKAILNARETATDLGRLGYTMVAETDSFILDSMQDEIALKRDELAGHLDRVEKILPERKADIDAIREDTRRMLEIVEQARQLALEGKGAQAAAILVDRFDIKLTDVLDKLAVTTGDVEAKLAGGKQAAQSRFDRALAVTLIVGLSGTAIVLALGIALGMVGISRPLRRIVTMMTKLADGDLTVKVSGGDRRDEIGATARALAVFQKGMREAETMRNEQAAMEERVEAQKRQAMTQLADDFENSMNAVVSAVGGAADRMRGTAQGLNSVADETNRQSEAVASAAEQAAENVNTVAAAAEQLTASINEISRRVAESAAIAHDAVAEAERSNSTVTGLVDAAQRIGEIVRLIGDIASQTNLLALNATIEAARAGDAGKGFAVVASEVKALATQTAKATEEIGSQIAAMQSAAGNAADAIRGVGGTIDKISGIVSTIATAVEEQGAATREIASSVAQAATGTQNVSATIGEVTRAAAETGYMAGDVLSAANDLVDESHALNQQVAQFVAKVRAG</sequence>
<accession>A0A255Z1H1</accession>
<keyword evidence="1 3" id="KW-0807">Transducer</keyword>